<keyword evidence="2" id="KW-0732">Signal</keyword>
<dbReference type="Proteomes" id="UP000017836">
    <property type="component" value="Unassembled WGS sequence"/>
</dbReference>
<keyword evidence="4" id="KW-1185">Reference proteome</keyword>
<name>U5CYE1_AMBTC</name>
<feature type="region of interest" description="Disordered" evidence="1">
    <location>
        <begin position="25"/>
        <end position="44"/>
    </location>
</feature>
<dbReference type="HOGENOM" id="CLU_2515661_0_0_1"/>
<feature type="chain" id="PRO_5004658503" evidence="2">
    <location>
        <begin position="20"/>
        <end position="85"/>
    </location>
</feature>
<reference evidence="4" key="1">
    <citation type="journal article" date="2013" name="Science">
        <title>The Amborella genome and the evolution of flowering plants.</title>
        <authorList>
            <consortium name="Amborella Genome Project"/>
        </authorList>
    </citation>
    <scope>NUCLEOTIDE SEQUENCE [LARGE SCALE GENOMIC DNA]</scope>
</reference>
<feature type="compositionally biased region" description="Polar residues" evidence="1">
    <location>
        <begin position="64"/>
        <end position="85"/>
    </location>
</feature>
<dbReference type="AlphaFoldDB" id="U5CYE1"/>
<protein>
    <submittedName>
        <fullName evidence="3">Uncharacterized protein</fullName>
    </submittedName>
</protein>
<proteinExistence type="predicted"/>
<gene>
    <name evidence="3" type="ORF">AMTR_s00055p00210530</name>
</gene>
<dbReference type="EMBL" id="KI392237">
    <property type="protein sequence ID" value="ERN18361.1"/>
    <property type="molecule type" value="Genomic_DNA"/>
</dbReference>
<organism evidence="3 4">
    <name type="scientific">Amborella trichopoda</name>
    <dbReference type="NCBI Taxonomy" id="13333"/>
    <lineage>
        <taxon>Eukaryota</taxon>
        <taxon>Viridiplantae</taxon>
        <taxon>Streptophyta</taxon>
        <taxon>Embryophyta</taxon>
        <taxon>Tracheophyta</taxon>
        <taxon>Spermatophyta</taxon>
        <taxon>Magnoliopsida</taxon>
        <taxon>Amborellales</taxon>
        <taxon>Amborellaceae</taxon>
        <taxon>Amborella</taxon>
    </lineage>
</organism>
<feature type="region of interest" description="Disordered" evidence="1">
    <location>
        <begin position="55"/>
        <end position="85"/>
    </location>
</feature>
<evidence type="ECO:0000313" key="4">
    <source>
        <dbReference type="Proteomes" id="UP000017836"/>
    </source>
</evidence>
<feature type="signal peptide" evidence="2">
    <location>
        <begin position="1"/>
        <end position="19"/>
    </location>
</feature>
<accession>U5CYE1</accession>
<evidence type="ECO:0000256" key="2">
    <source>
        <dbReference type="SAM" id="SignalP"/>
    </source>
</evidence>
<sequence length="85" mass="9303">MDVRCASLLIVMAVAKGLANYNPLEEMESPHEDGPSRSTFSKELGTRHENMATKNIEAPRMSFSGHSIAQRQSSSKRLPTKSGPT</sequence>
<evidence type="ECO:0000313" key="3">
    <source>
        <dbReference type="EMBL" id="ERN18361.1"/>
    </source>
</evidence>
<evidence type="ECO:0000256" key="1">
    <source>
        <dbReference type="SAM" id="MobiDB-lite"/>
    </source>
</evidence>
<dbReference type="Gramene" id="ERN18361">
    <property type="protein sequence ID" value="ERN18361"/>
    <property type="gene ID" value="AMTR_s00055p00210530"/>
</dbReference>